<dbReference type="EMBL" id="JBHSQV010000150">
    <property type="protein sequence ID" value="MFC5987086.1"/>
    <property type="molecule type" value="Genomic_DNA"/>
</dbReference>
<comment type="caution">
    <text evidence="2">The sequence shown here is derived from an EMBL/GenBank/DDBJ whole genome shotgun (WGS) entry which is preliminary data.</text>
</comment>
<protein>
    <recommendedName>
        <fullName evidence="4">DUF1269 domain-containing protein</fullName>
    </recommendedName>
</protein>
<dbReference type="RefSeq" id="WP_379894416.1">
    <property type="nucleotide sequence ID" value="NZ_CBCSCT010000055.1"/>
</dbReference>
<keyword evidence="1" id="KW-0812">Transmembrane</keyword>
<accession>A0ABW1IPY0</accession>
<evidence type="ECO:0000256" key="1">
    <source>
        <dbReference type="SAM" id="Phobius"/>
    </source>
</evidence>
<evidence type="ECO:0000313" key="2">
    <source>
        <dbReference type="EMBL" id="MFC5987086.1"/>
    </source>
</evidence>
<name>A0ABW1IPY0_9BACL</name>
<gene>
    <name evidence="2" type="ORF">ACFPXP_11790</name>
</gene>
<dbReference type="Proteomes" id="UP001596250">
    <property type="component" value="Unassembled WGS sequence"/>
</dbReference>
<evidence type="ECO:0000313" key="3">
    <source>
        <dbReference type="Proteomes" id="UP001596250"/>
    </source>
</evidence>
<evidence type="ECO:0008006" key="4">
    <source>
        <dbReference type="Google" id="ProtNLM"/>
    </source>
</evidence>
<keyword evidence="1" id="KW-0472">Membrane</keyword>
<reference evidence="3" key="1">
    <citation type="journal article" date="2019" name="Int. J. Syst. Evol. Microbiol.">
        <title>The Global Catalogue of Microorganisms (GCM) 10K type strain sequencing project: providing services to taxonomists for standard genome sequencing and annotation.</title>
        <authorList>
            <consortium name="The Broad Institute Genomics Platform"/>
            <consortium name="The Broad Institute Genome Sequencing Center for Infectious Disease"/>
            <person name="Wu L."/>
            <person name="Ma J."/>
        </authorList>
    </citation>
    <scope>NUCLEOTIDE SEQUENCE [LARGE SCALE GENOMIC DNA]</scope>
    <source>
        <strain evidence="3">CCM 8749</strain>
    </source>
</reference>
<keyword evidence="1" id="KW-1133">Transmembrane helix</keyword>
<proteinExistence type="predicted"/>
<feature type="transmembrane region" description="Helical" evidence="1">
    <location>
        <begin position="86"/>
        <end position="107"/>
    </location>
</feature>
<keyword evidence="3" id="KW-1185">Reference proteome</keyword>
<sequence length="154" mass="17141">MIPYKIIATFDHSPFVEMVIHDIEKLGVPQRNIVALPLENLESQTRIIDSIHRVDGRSILDGAMMSSTIFAVLGAIYGFVLYWGPIIWGLLGLVGGFVLGLIIELALNKSKIKVFSNRKSEVIIEVTCHAALQNQLIQVLKSRRATGFVMMPPR</sequence>
<organism evidence="2 3">
    <name type="scientific">Marinicrinis lubricantis</name>
    <dbReference type="NCBI Taxonomy" id="2086470"/>
    <lineage>
        <taxon>Bacteria</taxon>
        <taxon>Bacillati</taxon>
        <taxon>Bacillota</taxon>
        <taxon>Bacilli</taxon>
        <taxon>Bacillales</taxon>
        <taxon>Paenibacillaceae</taxon>
    </lineage>
</organism>
<feature type="transmembrane region" description="Helical" evidence="1">
    <location>
        <begin position="59"/>
        <end position="80"/>
    </location>
</feature>